<proteinExistence type="predicted"/>
<sequence length="49" mass="5740">MQEILKPRRKEEEAVMEFGDEISIYVRGEIHNGRGDKNLCGTIFHFTMI</sequence>
<name>A0A834SZL3_9FABA</name>
<protein>
    <submittedName>
        <fullName evidence="1">Uncharacterized protein</fullName>
    </submittedName>
</protein>
<dbReference type="EMBL" id="JAAIUW010000010">
    <property type="protein sequence ID" value="KAF7813653.1"/>
    <property type="molecule type" value="Genomic_DNA"/>
</dbReference>
<gene>
    <name evidence="1" type="ORF">G2W53_034629</name>
</gene>
<organism evidence="1 2">
    <name type="scientific">Senna tora</name>
    <dbReference type="NCBI Taxonomy" id="362788"/>
    <lineage>
        <taxon>Eukaryota</taxon>
        <taxon>Viridiplantae</taxon>
        <taxon>Streptophyta</taxon>
        <taxon>Embryophyta</taxon>
        <taxon>Tracheophyta</taxon>
        <taxon>Spermatophyta</taxon>
        <taxon>Magnoliopsida</taxon>
        <taxon>eudicotyledons</taxon>
        <taxon>Gunneridae</taxon>
        <taxon>Pentapetalae</taxon>
        <taxon>rosids</taxon>
        <taxon>fabids</taxon>
        <taxon>Fabales</taxon>
        <taxon>Fabaceae</taxon>
        <taxon>Caesalpinioideae</taxon>
        <taxon>Cassia clade</taxon>
        <taxon>Senna</taxon>
    </lineage>
</organism>
<dbReference type="AlphaFoldDB" id="A0A834SZL3"/>
<comment type="caution">
    <text evidence="1">The sequence shown here is derived from an EMBL/GenBank/DDBJ whole genome shotgun (WGS) entry which is preliminary data.</text>
</comment>
<reference evidence="1" key="1">
    <citation type="submission" date="2020-09" db="EMBL/GenBank/DDBJ databases">
        <title>Genome-Enabled Discovery of Anthraquinone Biosynthesis in Senna tora.</title>
        <authorList>
            <person name="Kang S.-H."/>
            <person name="Pandey R.P."/>
            <person name="Lee C.-M."/>
            <person name="Sim J.-S."/>
            <person name="Jeong J.-T."/>
            <person name="Choi B.-S."/>
            <person name="Jung M."/>
            <person name="Ginzburg D."/>
            <person name="Zhao K."/>
            <person name="Won S.Y."/>
            <person name="Oh T.-J."/>
            <person name="Yu Y."/>
            <person name="Kim N.-H."/>
            <person name="Lee O.R."/>
            <person name="Lee T.-H."/>
            <person name="Bashyal P."/>
            <person name="Kim T.-S."/>
            <person name="Lee W.-H."/>
            <person name="Kawkins C."/>
            <person name="Kim C.-K."/>
            <person name="Kim J.S."/>
            <person name="Ahn B.O."/>
            <person name="Rhee S.Y."/>
            <person name="Sohng J.K."/>
        </authorList>
    </citation>
    <scope>NUCLEOTIDE SEQUENCE</scope>
    <source>
        <tissue evidence="1">Leaf</tissue>
    </source>
</reference>
<keyword evidence="2" id="KW-1185">Reference proteome</keyword>
<dbReference type="Proteomes" id="UP000634136">
    <property type="component" value="Unassembled WGS sequence"/>
</dbReference>
<evidence type="ECO:0000313" key="2">
    <source>
        <dbReference type="Proteomes" id="UP000634136"/>
    </source>
</evidence>
<accession>A0A834SZL3</accession>
<evidence type="ECO:0000313" key="1">
    <source>
        <dbReference type="EMBL" id="KAF7813653.1"/>
    </source>
</evidence>